<dbReference type="AlphaFoldDB" id="A0A6S9GWP9"/>
<dbReference type="PANTHER" id="PTHR11001">
    <property type="entry name" value="MITOCHONDRIAL FISSION PROCESS PROTEIN 1"/>
    <property type="match status" value="1"/>
</dbReference>
<organism evidence="5">
    <name type="scientific">Heterosigma akashiwo</name>
    <name type="common">Chromophytic alga</name>
    <name type="synonym">Heterosigma carterae</name>
    <dbReference type="NCBI Taxonomy" id="2829"/>
    <lineage>
        <taxon>Eukaryota</taxon>
        <taxon>Sar</taxon>
        <taxon>Stramenopiles</taxon>
        <taxon>Ochrophyta</taxon>
        <taxon>Raphidophyceae</taxon>
        <taxon>Chattonellales</taxon>
        <taxon>Chattonellaceae</taxon>
        <taxon>Heterosigma</taxon>
    </lineage>
</organism>
<accession>A0A6S9GWP9</accession>
<reference evidence="5" key="1">
    <citation type="submission" date="2021-01" db="EMBL/GenBank/DDBJ databases">
        <authorList>
            <person name="Corre E."/>
            <person name="Pelletier E."/>
            <person name="Niang G."/>
            <person name="Scheremetjew M."/>
            <person name="Finn R."/>
            <person name="Kale V."/>
            <person name="Holt S."/>
            <person name="Cochrane G."/>
            <person name="Meng A."/>
            <person name="Brown T."/>
            <person name="Cohen L."/>
        </authorList>
    </citation>
    <scope>NUCLEOTIDE SEQUENCE</scope>
    <source>
        <strain evidence="5">CCMP3107</strain>
    </source>
</reference>
<keyword evidence="4" id="KW-0732">Signal</keyword>
<protein>
    <recommendedName>
        <fullName evidence="2">Mitochondrial fission process protein 1</fullName>
    </recommendedName>
    <alternativeName>
        <fullName evidence="3">Mitochondrial 18 kDa protein</fullName>
    </alternativeName>
</protein>
<dbReference type="GO" id="GO:0000266">
    <property type="term" value="P:mitochondrial fission"/>
    <property type="evidence" value="ECO:0007669"/>
    <property type="project" value="TreeGrafter"/>
</dbReference>
<evidence type="ECO:0000256" key="4">
    <source>
        <dbReference type="SAM" id="SignalP"/>
    </source>
</evidence>
<dbReference type="Pfam" id="PF10558">
    <property type="entry name" value="MTP18"/>
    <property type="match status" value="1"/>
</dbReference>
<sequence length="276" mass="30385">MIMKTPKLIFVLVAAFSSRHGTHAFVTKPSPSFFGAQQRSAPQKDKWGSPSRLVTKAIVEHFEGNPVSLIAQVAAIGSVVTYGYVWSKNHHSTEESSPHMQPAAEKDFDVYRDSPLRYMGYANEVGEAFRPLVPVHFVLLSYLAALTYVFADGASKALAAPGRNCQNFGEGEDAGICAVPALTEVLSFQLLASVALPGFTINRWVLFLGLCAEEYDHLVAHLDPVILEWLPTLGGLALIPLIVRPLDFLVERALELILEPYLHKQFPRCTVTPQLE</sequence>
<evidence type="ECO:0000256" key="1">
    <source>
        <dbReference type="ARBA" id="ARBA00009224"/>
    </source>
</evidence>
<gene>
    <name evidence="5" type="ORF">HAKA00212_LOCUS15246</name>
</gene>
<evidence type="ECO:0000313" key="5">
    <source>
        <dbReference type="EMBL" id="CAE0636484.1"/>
    </source>
</evidence>
<evidence type="ECO:0000256" key="3">
    <source>
        <dbReference type="ARBA" id="ARBA00029631"/>
    </source>
</evidence>
<name>A0A6S9GWP9_HETAK</name>
<dbReference type="PANTHER" id="PTHR11001:SF2">
    <property type="entry name" value="MITOCHONDRIAL FISSION PROCESS PROTEIN 1"/>
    <property type="match status" value="1"/>
</dbReference>
<proteinExistence type="inferred from homology"/>
<evidence type="ECO:0000256" key="2">
    <source>
        <dbReference type="ARBA" id="ARBA00017835"/>
    </source>
</evidence>
<comment type="similarity">
    <text evidence="1">Belongs to the MTFP1 family.</text>
</comment>
<feature type="chain" id="PRO_5030159578" description="Mitochondrial fission process protein 1" evidence="4">
    <location>
        <begin position="25"/>
        <end position="276"/>
    </location>
</feature>
<dbReference type="GO" id="GO:0005739">
    <property type="term" value="C:mitochondrion"/>
    <property type="evidence" value="ECO:0007669"/>
    <property type="project" value="TreeGrafter"/>
</dbReference>
<dbReference type="InterPro" id="IPR019560">
    <property type="entry name" value="Mitochondrial_18_kDa_protein"/>
</dbReference>
<feature type="signal peptide" evidence="4">
    <location>
        <begin position="1"/>
        <end position="24"/>
    </location>
</feature>
<dbReference type="EMBL" id="HBIU01033069">
    <property type="protein sequence ID" value="CAE0636484.1"/>
    <property type="molecule type" value="Transcribed_RNA"/>
</dbReference>